<dbReference type="InterPro" id="IPR003732">
    <property type="entry name" value="Daa-tRNA_deacyls_DTD"/>
</dbReference>
<keyword evidence="4" id="KW-1185">Reference proteome</keyword>
<dbReference type="Proteomes" id="UP000198348">
    <property type="component" value="Unassembled WGS sequence"/>
</dbReference>
<comment type="similarity">
    <text evidence="1 2">Belongs to the DTD family.</text>
</comment>
<organism evidence="3 4">
    <name type="scientific">Haloechinothrix alba</name>
    <dbReference type="NCBI Taxonomy" id="664784"/>
    <lineage>
        <taxon>Bacteria</taxon>
        <taxon>Bacillati</taxon>
        <taxon>Actinomycetota</taxon>
        <taxon>Actinomycetes</taxon>
        <taxon>Pseudonocardiales</taxon>
        <taxon>Pseudonocardiaceae</taxon>
        <taxon>Haloechinothrix</taxon>
    </lineage>
</organism>
<keyword evidence="2" id="KW-0820">tRNA-binding</keyword>
<keyword evidence="2" id="KW-0694">RNA-binding</keyword>
<dbReference type="FunFam" id="3.50.80.10:FF:000001">
    <property type="entry name" value="D-aminoacyl-tRNA deacylase"/>
    <property type="match status" value="1"/>
</dbReference>
<gene>
    <name evidence="2" type="primary">dtd</name>
    <name evidence="3" type="ORF">SAMN06265360_10989</name>
</gene>
<comment type="subunit">
    <text evidence="2">Homodimer.</text>
</comment>
<dbReference type="GO" id="GO:0000049">
    <property type="term" value="F:tRNA binding"/>
    <property type="evidence" value="ECO:0007669"/>
    <property type="project" value="UniProtKB-UniRule"/>
</dbReference>
<evidence type="ECO:0000256" key="2">
    <source>
        <dbReference type="HAMAP-Rule" id="MF_00518"/>
    </source>
</evidence>
<evidence type="ECO:0000256" key="1">
    <source>
        <dbReference type="ARBA" id="ARBA00009673"/>
    </source>
</evidence>
<dbReference type="Pfam" id="PF02580">
    <property type="entry name" value="Tyr_Deacylase"/>
    <property type="match status" value="1"/>
</dbReference>
<dbReference type="GO" id="GO:0019478">
    <property type="term" value="P:D-amino acid catabolic process"/>
    <property type="evidence" value="ECO:0007669"/>
    <property type="project" value="UniProtKB-UniRule"/>
</dbReference>
<keyword evidence="2" id="KW-0378">Hydrolase</keyword>
<sequence length="141" mass="15019">MKAVVSRVIEASVTVHGETVGAIDEPGVLALVGVHADDGDTAAATMARKLHEIRVLRDEHSCATADAPLLVISQFTLYGDTRKGRRPSWTAAARPEVAEPLIDKLVAELRARGARVATGRFGAQMQVHSVNDGPFTVLLEV</sequence>
<dbReference type="GO" id="GO:0005737">
    <property type="term" value="C:cytoplasm"/>
    <property type="evidence" value="ECO:0007669"/>
    <property type="project" value="UniProtKB-SubCell"/>
</dbReference>
<protein>
    <recommendedName>
        <fullName evidence="2">D-aminoacyl-tRNA deacylase</fullName>
        <shortName evidence="2">DTD</shortName>
        <ecNumber evidence="2">3.1.1.96</ecNumber>
    </recommendedName>
    <alternativeName>
        <fullName evidence="2">Gly-tRNA(Ala) deacylase</fullName>
        <ecNumber evidence="2">3.1.1.-</ecNumber>
    </alternativeName>
</protein>
<dbReference type="NCBIfam" id="TIGR00256">
    <property type="entry name" value="D-aminoacyl-tRNA deacylase"/>
    <property type="match status" value="1"/>
</dbReference>
<dbReference type="HAMAP" id="MF_00518">
    <property type="entry name" value="Deacylase_Dtd"/>
    <property type="match status" value="1"/>
</dbReference>
<evidence type="ECO:0000313" key="3">
    <source>
        <dbReference type="EMBL" id="SNR54161.1"/>
    </source>
</evidence>
<dbReference type="GO" id="GO:0106026">
    <property type="term" value="F:Gly-tRNA(Ala) deacylase activity"/>
    <property type="evidence" value="ECO:0007669"/>
    <property type="project" value="UniProtKB-UniRule"/>
</dbReference>
<dbReference type="SUPFAM" id="SSF69500">
    <property type="entry name" value="DTD-like"/>
    <property type="match status" value="1"/>
</dbReference>
<dbReference type="EC" id="3.1.1.-" evidence="2"/>
<dbReference type="EC" id="3.1.1.96" evidence="2"/>
<dbReference type="OrthoDB" id="9801395at2"/>
<comment type="catalytic activity">
    <reaction evidence="2">
        <text>glycyl-tRNA(Ala) + H2O = tRNA(Ala) + glycine + H(+)</text>
        <dbReference type="Rhea" id="RHEA:53744"/>
        <dbReference type="Rhea" id="RHEA-COMP:9657"/>
        <dbReference type="Rhea" id="RHEA-COMP:13640"/>
        <dbReference type="ChEBI" id="CHEBI:15377"/>
        <dbReference type="ChEBI" id="CHEBI:15378"/>
        <dbReference type="ChEBI" id="CHEBI:57305"/>
        <dbReference type="ChEBI" id="CHEBI:78442"/>
        <dbReference type="ChEBI" id="CHEBI:78522"/>
    </reaction>
</comment>
<comment type="function">
    <text evidence="2">An aminoacyl-tRNA editing enzyme that deacylates mischarged D-aminoacyl-tRNAs. Also deacylates mischarged glycyl-tRNA(Ala), protecting cells against glycine mischarging by AlaRS. Acts via tRNA-based rather than protein-based catalysis; rejects L-amino acids rather than detecting D-amino acids in the active site. By recycling D-aminoacyl-tRNA to D-amino acids and free tRNA molecules, this enzyme counteracts the toxicity associated with the formation of D-aminoacyl-tRNA entities in vivo and helps enforce protein L-homochirality.</text>
</comment>
<dbReference type="Gene3D" id="3.50.80.10">
    <property type="entry name" value="D-tyrosyl-tRNA(Tyr) deacylase"/>
    <property type="match status" value="1"/>
</dbReference>
<dbReference type="RefSeq" id="WP_089301342.1">
    <property type="nucleotide sequence ID" value="NZ_FZNW01000009.1"/>
</dbReference>
<feature type="short sequence motif" description="Gly-cisPro motif, important for rejection of L-amino acids" evidence="2">
    <location>
        <begin position="133"/>
        <end position="134"/>
    </location>
</feature>
<dbReference type="AlphaFoldDB" id="A0A238X6F8"/>
<reference evidence="3 4" key="1">
    <citation type="submission" date="2017-06" db="EMBL/GenBank/DDBJ databases">
        <authorList>
            <person name="Kim H.J."/>
            <person name="Triplett B.A."/>
        </authorList>
    </citation>
    <scope>NUCLEOTIDE SEQUENCE [LARGE SCALE GENOMIC DNA]</scope>
    <source>
        <strain evidence="3 4">DSM 45207</strain>
    </source>
</reference>
<dbReference type="PANTHER" id="PTHR10472">
    <property type="entry name" value="D-TYROSYL-TRNA TYR DEACYLASE"/>
    <property type="match status" value="1"/>
</dbReference>
<dbReference type="PANTHER" id="PTHR10472:SF5">
    <property type="entry name" value="D-AMINOACYL-TRNA DEACYLASE 1"/>
    <property type="match status" value="1"/>
</dbReference>
<keyword evidence="2" id="KW-0963">Cytoplasm</keyword>
<dbReference type="InterPro" id="IPR023509">
    <property type="entry name" value="DTD-like_sf"/>
</dbReference>
<comment type="catalytic activity">
    <reaction evidence="2">
        <text>a D-aminoacyl-tRNA + H2O = a tRNA + a D-alpha-amino acid + H(+)</text>
        <dbReference type="Rhea" id="RHEA:13953"/>
        <dbReference type="Rhea" id="RHEA-COMP:10123"/>
        <dbReference type="Rhea" id="RHEA-COMP:10124"/>
        <dbReference type="ChEBI" id="CHEBI:15377"/>
        <dbReference type="ChEBI" id="CHEBI:15378"/>
        <dbReference type="ChEBI" id="CHEBI:59871"/>
        <dbReference type="ChEBI" id="CHEBI:78442"/>
        <dbReference type="ChEBI" id="CHEBI:79333"/>
        <dbReference type="EC" id="3.1.1.96"/>
    </reaction>
</comment>
<proteinExistence type="inferred from homology"/>
<comment type="subcellular location">
    <subcellularLocation>
        <location evidence="2">Cytoplasm</location>
    </subcellularLocation>
</comment>
<dbReference type="EMBL" id="FZNW01000009">
    <property type="protein sequence ID" value="SNR54161.1"/>
    <property type="molecule type" value="Genomic_DNA"/>
</dbReference>
<dbReference type="GO" id="GO:0043908">
    <property type="term" value="F:Ser(Gly)-tRNA(Ala) hydrolase activity"/>
    <property type="evidence" value="ECO:0007669"/>
    <property type="project" value="UniProtKB-UniRule"/>
</dbReference>
<comment type="domain">
    <text evidence="2">A Gly-cisPro motif from one monomer fits into the active site of the other monomer to allow specific chiral rejection of L-amino acids.</text>
</comment>
<dbReference type="GO" id="GO:0051500">
    <property type="term" value="F:D-tyrosyl-tRNA(Tyr) deacylase activity"/>
    <property type="evidence" value="ECO:0007669"/>
    <property type="project" value="TreeGrafter"/>
</dbReference>
<name>A0A238X6F8_9PSEU</name>
<evidence type="ECO:0000313" key="4">
    <source>
        <dbReference type="Proteomes" id="UP000198348"/>
    </source>
</evidence>
<accession>A0A238X6F8</accession>